<dbReference type="Proteomes" id="UP000054560">
    <property type="component" value="Unassembled WGS sequence"/>
</dbReference>
<evidence type="ECO:0000256" key="1">
    <source>
        <dbReference type="SAM" id="MobiDB-lite"/>
    </source>
</evidence>
<name>A0A0L0FR13_9EUKA</name>
<dbReference type="GeneID" id="25908977"/>
<feature type="region of interest" description="Disordered" evidence="1">
    <location>
        <begin position="37"/>
        <end position="66"/>
    </location>
</feature>
<gene>
    <name evidence="2" type="ORF">SARC_08473</name>
</gene>
<dbReference type="RefSeq" id="XP_014153026.1">
    <property type="nucleotide sequence ID" value="XM_014297551.1"/>
</dbReference>
<proteinExistence type="predicted"/>
<sequence>MNEDTHTAIAQRLQGHFKFKKNSIVQATQFRPTALQGLPHKAPTREDIKSRIHHRPTRQRAPCQNQYIDRENQETGNVIDAEQRQAVIIGLVVEIIQDFNITLELKKIRV</sequence>
<organism evidence="2 3">
    <name type="scientific">Sphaeroforma arctica JP610</name>
    <dbReference type="NCBI Taxonomy" id="667725"/>
    <lineage>
        <taxon>Eukaryota</taxon>
        <taxon>Ichthyosporea</taxon>
        <taxon>Ichthyophonida</taxon>
        <taxon>Sphaeroforma</taxon>
    </lineage>
</organism>
<reference evidence="2 3" key="1">
    <citation type="submission" date="2011-02" db="EMBL/GenBank/DDBJ databases">
        <title>The Genome Sequence of Sphaeroforma arctica JP610.</title>
        <authorList>
            <consortium name="The Broad Institute Genome Sequencing Platform"/>
            <person name="Russ C."/>
            <person name="Cuomo C."/>
            <person name="Young S.K."/>
            <person name="Zeng Q."/>
            <person name="Gargeya S."/>
            <person name="Alvarado L."/>
            <person name="Berlin A."/>
            <person name="Chapman S.B."/>
            <person name="Chen Z."/>
            <person name="Freedman E."/>
            <person name="Gellesch M."/>
            <person name="Goldberg J."/>
            <person name="Griggs A."/>
            <person name="Gujja S."/>
            <person name="Heilman E."/>
            <person name="Heiman D."/>
            <person name="Howarth C."/>
            <person name="Mehta T."/>
            <person name="Neiman D."/>
            <person name="Pearson M."/>
            <person name="Roberts A."/>
            <person name="Saif S."/>
            <person name="Shea T."/>
            <person name="Shenoy N."/>
            <person name="Sisk P."/>
            <person name="Stolte C."/>
            <person name="Sykes S."/>
            <person name="White J."/>
            <person name="Yandava C."/>
            <person name="Burger G."/>
            <person name="Gray M.W."/>
            <person name="Holland P.W.H."/>
            <person name="King N."/>
            <person name="Lang F.B.F."/>
            <person name="Roger A.J."/>
            <person name="Ruiz-Trillo I."/>
            <person name="Haas B."/>
            <person name="Nusbaum C."/>
            <person name="Birren B."/>
        </authorList>
    </citation>
    <scope>NUCLEOTIDE SEQUENCE [LARGE SCALE GENOMIC DNA]</scope>
    <source>
        <strain evidence="2 3">JP610</strain>
    </source>
</reference>
<dbReference type="AlphaFoldDB" id="A0A0L0FR13"/>
<protein>
    <submittedName>
        <fullName evidence="2">Uncharacterized protein</fullName>
    </submittedName>
</protein>
<dbReference type="EMBL" id="KQ242362">
    <property type="protein sequence ID" value="KNC79124.1"/>
    <property type="molecule type" value="Genomic_DNA"/>
</dbReference>
<keyword evidence="3" id="KW-1185">Reference proteome</keyword>
<evidence type="ECO:0000313" key="3">
    <source>
        <dbReference type="Proteomes" id="UP000054560"/>
    </source>
</evidence>
<evidence type="ECO:0000313" key="2">
    <source>
        <dbReference type="EMBL" id="KNC79124.1"/>
    </source>
</evidence>
<accession>A0A0L0FR13</accession>